<feature type="domain" description="DUF397" evidence="1">
    <location>
        <begin position="7"/>
        <end position="60"/>
    </location>
</feature>
<evidence type="ECO:0000313" key="2">
    <source>
        <dbReference type="EMBL" id="MCF2528885.1"/>
    </source>
</evidence>
<reference evidence="2" key="1">
    <citation type="submission" date="2022-01" db="EMBL/GenBank/DDBJ databases">
        <title>Genome-Based Taxonomic Classification of the Phylum Actinobacteria.</title>
        <authorList>
            <person name="Gao Y."/>
        </authorList>
    </citation>
    <scope>NUCLEOTIDE SEQUENCE</scope>
    <source>
        <strain evidence="2">KLBMP 8922</strain>
    </source>
</reference>
<evidence type="ECO:0000259" key="1">
    <source>
        <dbReference type="Pfam" id="PF04149"/>
    </source>
</evidence>
<keyword evidence="3" id="KW-1185">Reference proteome</keyword>
<organism evidence="2 3">
    <name type="scientific">Yinghuangia soli</name>
    <dbReference type="NCBI Taxonomy" id="2908204"/>
    <lineage>
        <taxon>Bacteria</taxon>
        <taxon>Bacillati</taxon>
        <taxon>Actinomycetota</taxon>
        <taxon>Actinomycetes</taxon>
        <taxon>Kitasatosporales</taxon>
        <taxon>Streptomycetaceae</taxon>
        <taxon>Yinghuangia</taxon>
    </lineage>
</organism>
<evidence type="ECO:0000313" key="3">
    <source>
        <dbReference type="Proteomes" id="UP001165378"/>
    </source>
</evidence>
<sequence>MTAHSRLAWRKSTYSGQQGGNCLETASLSPAIGVRDSKDVALGFLTVPASSWTSLTATLKATD</sequence>
<dbReference type="AlphaFoldDB" id="A0AA41U0W0"/>
<name>A0AA41U0W0_9ACTN</name>
<dbReference type="Proteomes" id="UP001165378">
    <property type="component" value="Unassembled WGS sequence"/>
</dbReference>
<protein>
    <submittedName>
        <fullName evidence="2">DUF397 domain-containing protein</fullName>
    </submittedName>
</protein>
<proteinExistence type="predicted"/>
<accession>A0AA41U0W0</accession>
<comment type="caution">
    <text evidence="2">The sequence shown here is derived from an EMBL/GenBank/DDBJ whole genome shotgun (WGS) entry which is preliminary data.</text>
</comment>
<gene>
    <name evidence="2" type="ORF">LZ495_16900</name>
</gene>
<dbReference type="EMBL" id="JAKFHA010000008">
    <property type="protein sequence ID" value="MCF2528885.1"/>
    <property type="molecule type" value="Genomic_DNA"/>
</dbReference>
<dbReference type="RefSeq" id="WP_235053048.1">
    <property type="nucleotide sequence ID" value="NZ_JAKFHA010000008.1"/>
</dbReference>
<dbReference type="Pfam" id="PF04149">
    <property type="entry name" value="DUF397"/>
    <property type="match status" value="1"/>
</dbReference>
<dbReference type="InterPro" id="IPR007278">
    <property type="entry name" value="DUF397"/>
</dbReference>